<evidence type="ECO:0000313" key="2">
    <source>
        <dbReference type="Proteomes" id="UP000484885"/>
    </source>
</evidence>
<dbReference type="NCBIfam" id="TIGR03172">
    <property type="entry name" value="selenium cofactor biosynthesis protein YqeC"/>
    <property type="match status" value="1"/>
</dbReference>
<dbReference type="AlphaFoldDB" id="A0A845VEG7"/>
<organism evidence="1 2">
    <name type="scientific">Wenzhouxiangella limi</name>
    <dbReference type="NCBI Taxonomy" id="2707351"/>
    <lineage>
        <taxon>Bacteria</taxon>
        <taxon>Pseudomonadati</taxon>
        <taxon>Pseudomonadota</taxon>
        <taxon>Gammaproteobacteria</taxon>
        <taxon>Chromatiales</taxon>
        <taxon>Wenzhouxiangellaceae</taxon>
        <taxon>Wenzhouxiangella</taxon>
    </lineage>
</organism>
<dbReference type="InterPro" id="IPR017587">
    <property type="entry name" value="YqeC"/>
</dbReference>
<dbReference type="EMBL" id="JAAGSC010000040">
    <property type="protein sequence ID" value="NDY95639.1"/>
    <property type="molecule type" value="Genomic_DNA"/>
</dbReference>
<sequence>MSALAQALGLRGGIVAAIGAGGKKSVLNELAAGASGRVAWTGTVFTARPPRWTGVEVHIGSEEELLELAANLPDGGRHAFLLPSEKPGRYGGMSVTGVDRLHQAGGFDLTLVKADGARMRGLKCPKPGEPVLPTQTRTVLMVLSAQVIGQPLTDEFVHRPERVAEVLGVDIGATLTPAHLAAVFTRPGGLLEGTDGLAVVPVINQVDDDLAQEKATEAARGALAQSSRFDRVVLTRLKRSGARRAPVIEIVERSEGRS</sequence>
<protein>
    <submittedName>
        <fullName evidence="1">Putative selenium-dependent hydroxylase accessory protein YqeC</fullName>
    </submittedName>
</protein>
<reference evidence="1 2" key="1">
    <citation type="submission" date="2020-02" db="EMBL/GenBank/DDBJ databases">
        <authorList>
            <person name="Zhang X.-Y."/>
        </authorList>
    </citation>
    <scope>NUCLEOTIDE SEQUENCE [LARGE SCALE GENOMIC DNA]</scope>
    <source>
        <strain evidence="1 2">C33</strain>
    </source>
</reference>
<comment type="caution">
    <text evidence="1">The sequence shown here is derived from an EMBL/GenBank/DDBJ whole genome shotgun (WGS) entry which is preliminary data.</text>
</comment>
<accession>A0A845VEG7</accession>
<dbReference type="Proteomes" id="UP000484885">
    <property type="component" value="Unassembled WGS sequence"/>
</dbReference>
<evidence type="ECO:0000313" key="1">
    <source>
        <dbReference type="EMBL" id="NDY95639.1"/>
    </source>
</evidence>
<keyword evidence="2" id="KW-1185">Reference proteome</keyword>
<gene>
    <name evidence="1" type="primary">yqeC</name>
    <name evidence="1" type="ORF">G3I74_07865</name>
</gene>
<name>A0A845VEG7_9GAMM</name>
<dbReference type="Pfam" id="PF19842">
    <property type="entry name" value="YqeC"/>
    <property type="match status" value="1"/>
</dbReference>
<proteinExistence type="predicted"/>
<dbReference type="RefSeq" id="WP_164211034.1">
    <property type="nucleotide sequence ID" value="NZ_JAAGSC010000040.1"/>
</dbReference>